<sequence length="165" mass="17679">MTERTIVLLRHAKADRPTRIDDIDRPLTARGHADATAAGAWLAKRRLLPDLVICSPSKRTRQTWHGVAVALGDTSPHVLYEGRVYDGRAGDLLDLIRAADDGVSTVLVIGHNPTVSQLSELLDPGADTDSDGLRTSGVAVHRFEGSWAECDSGKAPLTATHTARG</sequence>
<gene>
    <name evidence="1" type="ORF">Pa4123_03430</name>
</gene>
<dbReference type="Proteomes" id="UP001144280">
    <property type="component" value="Unassembled WGS sequence"/>
</dbReference>
<dbReference type="CDD" id="cd07067">
    <property type="entry name" value="HP_PGM_like"/>
    <property type="match status" value="1"/>
</dbReference>
<dbReference type="SMART" id="SM00855">
    <property type="entry name" value="PGAM"/>
    <property type="match status" value="1"/>
</dbReference>
<keyword evidence="2" id="KW-1185">Reference proteome</keyword>
<dbReference type="PANTHER" id="PTHR47623:SF1">
    <property type="entry name" value="OS09G0287300 PROTEIN"/>
    <property type="match status" value="1"/>
</dbReference>
<protein>
    <submittedName>
        <fullName evidence="1">Phosphohistidine phosphatase</fullName>
    </submittedName>
</protein>
<dbReference type="PANTHER" id="PTHR47623">
    <property type="entry name" value="OS09G0287300 PROTEIN"/>
    <property type="match status" value="1"/>
</dbReference>
<dbReference type="Pfam" id="PF00300">
    <property type="entry name" value="His_Phos_1"/>
    <property type="match status" value="1"/>
</dbReference>
<dbReference type="InterPro" id="IPR013078">
    <property type="entry name" value="His_Pase_superF_clade-1"/>
</dbReference>
<dbReference type="EMBL" id="BSDI01000001">
    <property type="protein sequence ID" value="GLH95071.1"/>
    <property type="molecule type" value="Genomic_DNA"/>
</dbReference>
<dbReference type="RefSeq" id="WP_281891931.1">
    <property type="nucleotide sequence ID" value="NZ_BSDI01000001.1"/>
</dbReference>
<name>A0ABQ5QMI1_9ACTN</name>
<proteinExistence type="predicted"/>
<accession>A0ABQ5QMI1</accession>
<dbReference type="Gene3D" id="3.40.50.1240">
    <property type="entry name" value="Phosphoglycerate mutase-like"/>
    <property type="match status" value="1"/>
</dbReference>
<dbReference type="SUPFAM" id="SSF53254">
    <property type="entry name" value="Phosphoglycerate mutase-like"/>
    <property type="match status" value="1"/>
</dbReference>
<evidence type="ECO:0000313" key="2">
    <source>
        <dbReference type="Proteomes" id="UP001144280"/>
    </source>
</evidence>
<dbReference type="InterPro" id="IPR029033">
    <property type="entry name" value="His_PPase_superfam"/>
</dbReference>
<evidence type="ECO:0000313" key="1">
    <source>
        <dbReference type="EMBL" id="GLH95071.1"/>
    </source>
</evidence>
<reference evidence="1" key="1">
    <citation type="submission" date="2022-12" db="EMBL/GenBank/DDBJ databases">
        <title>New Phytohabitans aurantiacus sp. RD004123 nov., an actinomycete isolated from soil.</title>
        <authorList>
            <person name="Triningsih D.W."/>
            <person name="Harunari E."/>
            <person name="Igarashi Y."/>
        </authorList>
    </citation>
    <scope>NUCLEOTIDE SEQUENCE</scope>
    <source>
        <strain evidence="1">RD004123</strain>
    </source>
</reference>
<organism evidence="1 2">
    <name type="scientific">Phytohabitans aurantiacus</name>
    <dbReference type="NCBI Taxonomy" id="3016789"/>
    <lineage>
        <taxon>Bacteria</taxon>
        <taxon>Bacillati</taxon>
        <taxon>Actinomycetota</taxon>
        <taxon>Actinomycetes</taxon>
        <taxon>Micromonosporales</taxon>
        <taxon>Micromonosporaceae</taxon>
    </lineage>
</organism>
<comment type="caution">
    <text evidence="1">The sequence shown here is derived from an EMBL/GenBank/DDBJ whole genome shotgun (WGS) entry which is preliminary data.</text>
</comment>